<dbReference type="AlphaFoldDB" id="A0A2N9P6S1"/>
<reference evidence="3 4" key="1">
    <citation type="submission" date="2018-02" db="EMBL/GenBank/DDBJ databases">
        <authorList>
            <person name="Cohen D.B."/>
            <person name="Kent A.D."/>
        </authorList>
    </citation>
    <scope>NUCLEOTIDE SEQUENCE [LARGE SCALE GENOMIC DNA]</scope>
    <source>
        <strain evidence="3">CIP109753</strain>
    </source>
</reference>
<feature type="region of interest" description="Disordered" evidence="2">
    <location>
        <begin position="481"/>
        <end position="611"/>
    </location>
</feature>
<feature type="region of interest" description="Disordered" evidence="2">
    <location>
        <begin position="413"/>
        <end position="435"/>
    </location>
</feature>
<dbReference type="NCBIfam" id="TIGR03519">
    <property type="entry name" value="T9SS_PorP_fam"/>
    <property type="match status" value="1"/>
</dbReference>
<dbReference type="RefSeq" id="WP_105195127.1">
    <property type="nucleotide sequence ID" value="NZ_OLKH01000024.1"/>
</dbReference>
<protein>
    <recommendedName>
        <fullName evidence="5">Type IX secretion system membrane protein PorP/SprF</fullName>
    </recommendedName>
</protein>
<organism evidence="3 4">
    <name type="scientific">Flavobacterium columnare</name>
    <dbReference type="NCBI Taxonomy" id="996"/>
    <lineage>
        <taxon>Bacteria</taxon>
        <taxon>Pseudomonadati</taxon>
        <taxon>Bacteroidota</taxon>
        <taxon>Flavobacteriia</taxon>
        <taxon>Flavobacteriales</taxon>
        <taxon>Flavobacteriaceae</taxon>
        <taxon>Flavobacterium</taxon>
    </lineage>
</organism>
<evidence type="ECO:0000256" key="1">
    <source>
        <dbReference type="SAM" id="Coils"/>
    </source>
</evidence>
<dbReference type="Pfam" id="PF11751">
    <property type="entry name" value="PorP_SprF"/>
    <property type="match status" value="1"/>
</dbReference>
<accession>A0A2N9P6S1</accession>
<evidence type="ECO:0000313" key="4">
    <source>
        <dbReference type="Proteomes" id="UP000238180"/>
    </source>
</evidence>
<sequence length="922" mass="103734">MKLKNFSLFIISLVTVELSGQAPTNGVRPFDVLAKNSLKFNKFIINPTFSHVREDESFISFYNKRKWIGFDNSRTDYFFSLSSKFQDLNAYGIGLFQNNESIYSTFGIVANFARNAEILQDSNLTFGLNLAYVNSGINSGKIITNVQESNLSNLPKYSLISINPGINFGTGFFDMGIVANNLFYYNFNPSGLVQGNPAKNFGLHAMYTGYIDRDGILEKAKFSALGRAEIGIGYTGFGASLLFNAPKAGWIQAGYDSLNGINASIGFILAKRISIGYGVEKPLGNIANFGLSHEFTLAYKLKGYGDYEDEQPIVKSSNKTNPKANDKAVAVKKKNPQELAKERAAELALKQQQEKARLEAERLRKEKELAEAKAKEEQEARLRAEKDRLAALKAKEEAEARAKAEMEARLRAEKDKNKALSEAERQRQERLANEARLKAEAAAKLKAEQERLAKEKADALAREKIESERIAKEKADAVRLAKEKAETTRLEKEKVNDEIKKKTESLAREKAEAERLAKEKAEAESKAKAESLAREKAEAERLAKEKAEAERLAKEKAEAESKAKAESLAREKAESERLAKEKAEAARLAKEKAEAESKAKAESLAREKAEAERLAKEKAEAEELARREALKTAEDKEIDNLSGVIEDSQKLQSESIKKFQSIVAEKEKELIAMRKANDDSEKGIVAPVQEVEFKSMSQANKAIESLRNDIALNIKQQDQFITEYQNLAAERLKKIPNKNDAINQSYTKTIEKLKQDKARSEEESRQLITKLEEIKTQTEIEKRRRIKRANFEDASTKYQKDRATLSQIKASTKSTGQIYKPTEFDYGDSDQINMQIVKNVTNEKPGFYMVLATHKDEARRDAFVKKAILAGETNIDFFYDVSTGTYFIYSNHYEEINEADEAMKNKGDKPYNGKMVIIKIEK</sequence>
<gene>
    <name evidence="3" type="ORF">FLACOL_00026</name>
</gene>
<feature type="coiled-coil region" evidence="1">
    <location>
        <begin position="743"/>
        <end position="777"/>
    </location>
</feature>
<dbReference type="InterPro" id="IPR019861">
    <property type="entry name" value="PorP/SprF_Bacteroidetes"/>
</dbReference>
<evidence type="ECO:0000256" key="2">
    <source>
        <dbReference type="SAM" id="MobiDB-lite"/>
    </source>
</evidence>
<evidence type="ECO:0000313" key="3">
    <source>
        <dbReference type="EMBL" id="SPE76048.1"/>
    </source>
</evidence>
<name>A0A2N9P6S1_9FLAO</name>
<evidence type="ECO:0008006" key="5">
    <source>
        <dbReference type="Google" id="ProtNLM"/>
    </source>
</evidence>
<proteinExistence type="predicted"/>
<dbReference type="Proteomes" id="UP000238180">
    <property type="component" value="Unassembled WGS sequence"/>
</dbReference>
<keyword evidence="1" id="KW-0175">Coiled coil</keyword>
<dbReference type="EMBL" id="OLKH01000024">
    <property type="protein sequence ID" value="SPE76048.1"/>
    <property type="molecule type" value="Genomic_DNA"/>
</dbReference>